<evidence type="ECO:0000256" key="6">
    <source>
        <dbReference type="ARBA" id="ARBA00023004"/>
    </source>
</evidence>
<dbReference type="InterPro" id="IPR036942">
    <property type="entry name" value="Beta-barrel_TonB_sf"/>
</dbReference>
<feature type="domain" description="TonB-dependent receptor plug" evidence="15">
    <location>
        <begin position="249"/>
        <end position="352"/>
    </location>
</feature>
<name>V5DWP2_9GAMM</name>
<dbReference type="Proteomes" id="UP000017842">
    <property type="component" value="Unassembled WGS sequence"/>
</dbReference>
<keyword evidence="4" id="KW-0410">Iron transport</keyword>
<evidence type="ECO:0000256" key="9">
    <source>
        <dbReference type="ARBA" id="ARBA00023136"/>
    </source>
</evidence>
<keyword evidence="17" id="KW-1185">Reference proteome</keyword>
<keyword evidence="13" id="KW-1133">Transmembrane helix</keyword>
<reference evidence="16 17" key="1">
    <citation type="journal article" date="2013" name="Genome Announc.">
        <title>Draft Genome Sequence of the Methanotrophic Gammaproteobacterium Methyloglobulus morosus DSM 22980 Strain KoM1.</title>
        <authorList>
            <person name="Poehlein A."/>
            <person name="Deutzmann J.S."/>
            <person name="Daniel R."/>
            <person name="Simeonova D.D."/>
        </authorList>
    </citation>
    <scope>NUCLEOTIDE SEQUENCE [LARGE SCALE GENOMIC DNA]</scope>
    <source>
        <strain evidence="16 17">KoM1</strain>
    </source>
</reference>
<evidence type="ECO:0000256" key="7">
    <source>
        <dbReference type="ARBA" id="ARBA00023065"/>
    </source>
</evidence>
<organism evidence="16 17">
    <name type="scientific">Methyloglobulus morosus KoM1</name>
    <dbReference type="NCBI Taxonomy" id="1116472"/>
    <lineage>
        <taxon>Bacteria</taxon>
        <taxon>Pseudomonadati</taxon>
        <taxon>Pseudomonadota</taxon>
        <taxon>Gammaproteobacteria</taxon>
        <taxon>Methylococcales</taxon>
        <taxon>Methylococcaceae</taxon>
        <taxon>Methyloglobulus</taxon>
    </lineage>
</organism>
<dbReference type="EMBL" id="AYLO01000087">
    <property type="protein sequence ID" value="ESS71756.1"/>
    <property type="molecule type" value="Genomic_DNA"/>
</dbReference>
<evidence type="ECO:0000256" key="13">
    <source>
        <dbReference type="SAM" id="Phobius"/>
    </source>
</evidence>
<dbReference type="PANTHER" id="PTHR32552:SF81">
    <property type="entry name" value="TONB-DEPENDENT OUTER MEMBRANE RECEPTOR"/>
    <property type="match status" value="1"/>
</dbReference>
<evidence type="ECO:0000256" key="1">
    <source>
        <dbReference type="ARBA" id="ARBA00004571"/>
    </source>
</evidence>
<evidence type="ECO:0000313" key="16">
    <source>
        <dbReference type="EMBL" id="ESS71756.1"/>
    </source>
</evidence>
<evidence type="ECO:0000256" key="12">
    <source>
        <dbReference type="RuleBase" id="RU003357"/>
    </source>
</evidence>
<keyword evidence="8 12" id="KW-0798">TonB box</keyword>
<evidence type="ECO:0000256" key="4">
    <source>
        <dbReference type="ARBA" id="ARBA00022496"/>
    </source>
</evidence>
<comment type="caution">
    <text evidence="16">The sequence shown here is derived from an EMBL/GenBank/DDBJ whole genome shotgun (WGS) entry which is preliminary data.</text>
</comment>
<evidence type="ECO:0000259" key="14">
    <source>
        <dbReference type="Pfam" id="PF00593"/>
    </source>
</evidence>
<dbReference type="GO" id="GO:0009279">
    <property type="term" value="C:cell outer membrane"/>
    <property type="evidence" value="ECO:0007669"/>
    <property type="project" value="UniProtKB-SubCell"/>
</dbReference>
<gene>
    <name evidence="16" type="primary">hupE</name>
    <name evidence="16" type="ORF">MGMO_91c00070</name>
</gene>
<proteinExistence type="inferred from homology"/>
<dbReference type="Gene3D" id="2.170.130.10">
    <property type="entry name" value="TonB-dependent receptor, plug domain"/>
    <property type="match status" value="1"/>
</dbReference>
<evidence type="ECO:0000256" key="11">
    <source>
        <dbReference type="PROSITE-ProRule" id="PRU01360"/>
    </source>
</evidence>
<keyword evidence="3 11" id="KW-1134">Transmembrane beta strand</keyword>
<evidence type="ECO:0000313" key="17">
    <source>
        <dbReference type="Proteomes" id="UP000017842"/>
    </source>
</evidence>
<evidence type="ECO:0000256" key="8">
    <source>
        <dbReference type="ARBA" id="ARBA00023077"/>
    </source>
</evidence>
<dbReference type="GO" id="GO:0006826">
    <property type="term" value="P:iron ion transport"/>
    <property type="evidence" value="ECO:0007669"/>
    <property type="project" value="UniProtKB-KW"/>
</dbReference>
<dbReference type="InterPro" id="IPR007038">
    <property type="entry name" value="HupE_UreJ"/>
</dbReference>
<dbReference type="eggNOG" id="COG4206">
    <property type="taxonomic scope" value="Bacteria"/>
</dbReference>
<dbReference type="InterPro" id="IPR012910">
    <property type="entry name" value="Plug_dom"/>
</dbReference>
<keyword evidence="7" id="KW-0406">Ion transport</keyword>
<keyword evidence="5 11" id="KW-0812">Transmembrane</keyword>
<protein>
    <submittedName>
        <fullName evidence="16">Protein HupE</fullName>
    </submittedName>
</protein>
<dbReference type="Pfam" id="PF07715">
    <property type="entry name" value="Plug"/>
    <property type="match status" value="1"/>
</dbReference>
<comment type="similarity">
    <text evidence="11 12">Belongs to the TonB-dependent receptor family.</text>
</comment>
<dbReference type="eggNOG" id="COG2370">
    <property type="taxonomic scope" value="Bacteria"/>
</dbReference>
<keyword evidence="6" id="KW-0408">Iron</keyword>
<evidence type="ECO:0000259" key="15">
    <source>
        <dbReference type="Pfam" id="PF07715"/>
    </source>
</evidence>
<feature type="transmembrane region" description="Helical" evidence="13">
    <location>
        <begin position="20"/>
        <end position="42"/>
    </location>
</feature>
<sequence length="910" mass="100168">MQNKNNKSGLLGVNPQKYLFLLGLLALLTFSLVKIPLMAITISGDWSNGFHHPLQGWDHLLTMIAVGIWAAQLRGQAVWLLPLTFISVMSLGGLAGAASFAVPSVEVMIFLSGMVFSVFIARKVRFTTRMNVLIVAFFAFFHGYVHGQEISASASLVSYTLGFVLATSLLHGTGIAAARLVTLAFACFLGSNVHAQETEISTTGSTKTTVKAKSKANKKDSVELEEIVVTAKERADSLIKIADSASQGHVGQAQLKYRPISRPGEVLETVPGLIATQHSGEGKANQYFLRGFNLDHGTDFLTQIDGVPVNMVSHSHGQGWTDTNFLIPELIETLDYKKGSNFAENGDFSSTGSANIQYFRQLPQNIAKFTGGSFDYYRGLVAGSHQLGEGNLLYGAESIHNNGPWTVGNDYLKFNGVLRYSEEHGDHGWSVTAMATQSDWKSTDQIPRKAVASGLVDRFAPLDPTDGGNSQRYSLTTEWHRQDADSETKLMAYGLYSKLNLFSDFTFFLDNNPTTNPNGCGGLNNALGKGQFNPAIFNTCGDQFGQPDERWTTGFKASHTFFHQIGGAESESTIGLQFRNDNIKNALTKTHAQQQYGITRQDLIWQSSLSPYAENKTRWNDWFRTSVGVRFDGFRFDVSGSNVNANNGERYDGLVSPKLGLVFGPWADTEFYLNGGLGYHSNDARGINTRIDPASGTPVERANPLVRTYSAEVGVRSTWVKGLQSTLSIWWLDTDSELVFVGDAGTTEASRPGRRYGLEFANYYSPTDWLTFDADFSFSHSRFRSNAPEGNYIPNSAETVIAAGATFHDVWGGFFGGPRLRYFGPRPLIEDNSARSNSTFLVSAQLGYEVNKNLSFQAEVFNIFDNKNDGITYFYQSQFPNNSGGFFSGNDFHFHPVEPVSFRLGFTAKF</sequence>
<keyword evidence="9 11" id="KW-0472">Membrane</keyword>
<comment type="subcellular location">
    <subcellularLocation>
        <location evidence="1 11">Cell outer membrane</location>
        <topology evidence="1 11">Multi-pass membrane protein</topology>
    </subcellularLocation>
</comment>
<dbReference type="Pfam" id="PF04955">
    <property type="entry name" value="HupE_UreJ"/>
    <property type="match status" value="1"/>
</dbReference>
<feature type="transmembrane region" description="Helical" evidence="13">
    <location>
        <begin position="151"/>
        <end position="170"/>
    </location>
</feature>
<dbReference type="SUPFAM" id="SSF56935">
    <property type="entry name" value="Porins"/>
    <property type="match status" value="1"/>
</dbReference>
<dbReference type="PANTHER" id="PTHR32552">
    <property type="entry name" value="FERRICHROME IRON RECEPTOR-RELATED"/>
    <property type="match status" value="1"/>
</dbReference>
<dbReference type="InterPro" id="IPR039426">
    <property type="entry name" value="TonB-dep_rcpt-like"/>
</dbReference>
<feature type="transmembrane region" description="Helical" evidence="13">
    <location>
        <begin position="104"/>
        <end position="121"/>
    </location>
</feature>
<dbReference type="OrthoDB" id="99480at2"/>
<dbReference type="InterPro" id="IPR037066">
    <property type="entry name" value="Plug_dom_sf"/>
</dbReference>
<keyword evidence="2 11" id="KW-0813">Transport</keyword>
<accession>V5DWP2</accession>
<dbReference type="AlphaFoldDB" id="V5DWP2"/>
<keyword evidence="10 11" id="KW-0998">Cell outer membrane</keyword>
<feature type="transmembrane region" description="Helical" evidence="13">
    <location>
        <begin position="78"/>
        <end position="98"/>
    </location>
</feature>
<dbReference type="Gene3D" id="2.40.170.20">
    <property type="entry name" value="TonB-dependent receptor, beta-barrel domain"/>
    <property type="match status" value="1"/>
</dbReference>
<feature type="domain" description="TonB-dependent receptor-like beta-barrel" evidence="14">
    <location>
        <begin position="462"/>
        <end position="863"/>
    </location>
</feature>
<evidence type="ECO:0000256" key="5">
    <source>
        <dbReference type="ARBA" id="ARBA00022692"/>
    </source>
</evidence>
<dbReference type="PROSITE" id="PS52016">
    <property type="entry name" value="TONB_DEPENDENT_REC_3"/>
    <property type="match status" value="1"/>
</dbReference>
<dbReference type="STRING" id="1116472.MGMO_91c00070"/>
<dbReference type="InterPro" id="IPR000531">
    <property type="entry name" value="Beta-barrel_TonB"/>
</dbReference>
<evidence type="ECO:0000256" key="2">
    <source>
        <dbReference type="ARBA" id="ARBA00022448"/>
    </source>
</evidence>
<dbReference type="RefSeq" id="WP_023495182.1">
    <property type="nucleotide sequence ID" value="NZ_AYLO01000087.1"/>
</dbReference>
<evidence type="ECO:0000256" key="10">
    <source>
        <dbReference type="ARBA" id="ARBA00023237"/>
    </source>
</evidence>
<dbReference type="Pfam" id="PF00593">
    <property type="entry name" value="TonB_dep_Rec_b-barrel"/>
    <property type="match status" value="1"/>
</dbReference>
<evidence type="ECO:0000256" key="3">
    <source>
        <dbReference type="ARBA" id="ARBA00022452"/>
    </source>
</evidence>
<feature type="transmembrane region" description="Helical" evidence="13">
    <location>
        <begin position="54"/>
        <end position="71"/>
    </location>
</feature>